<name>A0A8J4VVN0_9ROSI</name>
<dbReference type="EMBL" id="JRKL02001788">
    <property type="protein sequence ID" value="KAF3962036.1"/>
    <property type="molecule type" value="Genomic_DNA"/>
</dbReference>
<evidence type="ECO:0000313" key="1">
    <source>
        <dbReference type="EMBL" id="KAF3962036.1"/>
    </source>
</evidence>
<gene>
    <name evidence="1" type="ORF">CMV_013414</name>
</gene>
<protein>
    <submittedName>
        <fullName evidence="1">Uncharacterized protein</fullName>
    </submittedName>
</protein>
<accession>A0A8J4VVN0</accession>
<organism evidence="1 2">
    <name type="scientific">Castanea mollissima</name>
    <name type="common">Chinese chestnut</name>
    <dbReference type="NCBI Taxonomy" id="60419"/>
    <lineage>
        <taxon>Eukaryota</taxon>
        <taxon>Viridiplantae</taxon>
        <taxon>Streptophyta</taxon>
        <taxon>Embryophyta</taxon>
        <taxon>Tracheophyta</taxon>
        <taxon>Spermatophyta</taxon>
        <taxon>Magnoliopsida</taxon>
        <taxon>eudicotyledons</taxon>
        <taxon>Gunneridae</taxon>
        <taxon>Pentapetalae</taxon>
        <taxon>rosids</taxon>
        <taxon>fabids</taxon>
        <taxon>Fagales</taxon>
        <taxon>Fagaceae</taxon>
        <taxon>Castanea</taxon>
    </lineage>
</organism>
<evidence type="ECO:0000313" key="2">
    <source>
        <dbReference type="Proteomes" id="UP000737018"/>
    </source>
</evidence>
<keyword evidence="2" id="KW-1185">Reference proteome</keyword>
<comment type="caution">
    <text evidence="1">The sequence shown here is derived from an EMBL/GenBank/DDBJ whole genome shotgun (WGS) entry which is preliminary data.</text>
</comment>
<reference evidence="1" key="1">
    <citation type="submission" date="2020-03" db="EMBL/GenBank/DDBJ databases">
        <title>Castanea mollissima Vanexum genome sequencing.</title>
        <authorList>
            <person name="Staton M."/>
        </authorList>
    </citation>
    <scope>NUCLEOTIDE SEQUENCE</scope>
    <source>
        <tissue evidence="1">Leaf</tissue>
    </source>
</reference>
<sequence length="99" mass="11564">MFFFLRKHIFPGKSKRKRDPYSLSLNPQYSNTQTQNAVVSSISIGRECIMNSASSGFRKSRKKLLRVSLDCLFSSIVWHLQKEIWPLGNMSLLVMRRRI</sequence>
<proteinExistence type="predicted"/>
<dbReference type="AlphaFoldDB" id="A0A8J4VVN0"/>
<dbReference type="Proteomes" id="UP000737018">
    <property type="component" value="Unassembled WGS sequence"/>
</dbReference>